<feature type="transmembrane region" description="Helical" evidence="10">
    <location>
        <begin position="625"/>
        <end position="646"/>
    </location>
</feature>
<dbReference type="GO" id="GO:0005302">
    <property type="term" value="F:L-tyrosine transmembrane transporter activity"/>
    <property type="evidence" value="ECO:0007669"/>
    <property type="project" value="TreeGrafter"/>
</dbReference>
<keyword evidence="7 10" id="KW-1133">Transmembrane helix</keyword>
<name>A0A2K3Q6E6_9HYPO</name>
<evidence type="ECO:0000256" key="5">
    <source>
        <dbReference type="ARBA" id="ARBA00022692"/>
    </source>
</evidence>
<organism evidence="12 13">
    <name type="scientific">Tolypocladium capitatum</name>
    <dbReference type="NCBI Taxonomy" id="45235"/>
    <lineage>
        <taxon>Eukaryota</taxon>
        <taxon>Fungi</taxon>
        <taxon>Dikarya</taxon>
        <taxon>Ascomycota</taxon>
        <taxon>Pezizomycotina</taxon>
        <taxon>Sordariomycetes</taxon>
        <taxon>Hypocreomycetidae</taxon>
        <taxon>Hypocreales</taxon>
        <taxon>Ophiocordycipitaceae</taxon>
        <taxon>Tolypocladium</taxon>
    </lineage>
</organism>
<feature type="transmembrane region" description="Helical" evidence="10">
    <location>
        <begin position="318"/>
        <end position="336"/>
    </location>
</feature>
<feature type="transmembrane region" description="Helical" evidence="10">
    <location>
        <begin position="195"/>
        <end position="217"/>
    </location>
</feature>
<dbReference type="GO" id="GO:0005290">
    <property type="term" value="F:L-histidine transmembrane transporter activity"/>
    <property type="evidence" value="ECO:0007669"/>
    <property type="project" value="TreeGrafter"/>
</dbReference>
<dbReference type="AlphaFoldDB" id="A0A2K3Q6E6"/>
<dbReference type="GO" id="GO:0000329">
    <property type="term" value="C:fungal-type vacuole membrane"/>
    <property type="evidence" value="ECO:0007669"/>
    <property type="project" value="TreeGrafter"/>
</dbReference>
<reference evidence="12 13" key="1">
    <citation type="submission" date="2017-08" db="EMBL/GenBank/DDBJ databases">
        <title>Harnessing the power of phylogenomics to disentangle the directionality and signatures of interkingdom host jumping in the parasitic fungal genus Tolypocladium.</title>
        <authorList>
            <person name="Quandt C.A."/>
            <person name="Patterson W."/>
            <person name="Spatafora J.W."/>
        </authorList>
    </citation>
    <scope>NUCLEOTIDE SEQUENCE [LARGE SCALE GENOMIC DNA]</scope>
    <source>
        <strain evidence="12 13">CBS 113982</strain>
    </source>
</reference>
<dbReference type="Pfam" id="PF01490">
    <property type="entry name" value="Aa_trans"/>
    <property type="match status" value="1"/>
</dbReference>
<evidence type="ECO:0000256" key="3">
    <source>
        <dbReference type="ARBA" id="ARBA00022448"/>
    </source>
</evidence>
<dbReference type="GO" id="GO:0015189">
    <property type="term" value="F:L-lysine transmembrane transporter activity"/>
    <property type="evidence" value="ECO:0007669"/>
    <property type="project" value="TreeGrafter"/>
</dbReference>
<comment type="caution">
    <text evidence="12">The sequence shown here is derived from an EMBL/GenBank/DDBJ whole genome shotgun (WGS) entry which is preliminary data.</text>
</comment>
<dbReference type="GO" id="GO:0005313">
    <property type="term" value="F:L-glutamate transmembrane transporter activity"/>
    <property type="evidence" value="ECO:0007669"/>
    <property type="project" value="TreeGrafter"/>
</dbReference>
<feature type="transmembrane region" description="Helical" evidence="10">
    <location>
        <begin position="238"/>
        <end position="264"/>
    </location>
</feature>
<feature type="transmembrane region" description="Helical" evidence="10">
    <location>
        <begin position="427"/>
        <end position="448"/>
    </location>
</feature>
<feature type="transmembrane region" description="Helical" evidence="10">
    <location>
        <begin position="503"/>
        <end position="521"/>
    </location>
</feature>
<feature type="region of interest" description="Disordered" evidence="9">
    <location>
        <begin position="470"/>
        <end position="494"/>
    </location>
</feature>
<evidence type="ECO:0000256" key="7">
    <source>
        <dbReference type="ARBA" id="ARBA00022989"/>
    </source>
</evidence>
<dbReference type="OrthoDB" id="438545at2759"/>
<proteinExistence type="inferred from homology"/>
<keyword evidence="3" id="KW-0813">Transport</keyword>
<evidence type="ECO:0000256" key="4">
    <source>
        <dbReference type="ARBA" id="ARBA00022554"/>
    </source>
</evidence>
<evidence type="ECO:0000256" key="2">
    <source>
        <dbReference type="ARBA" id="ARBA00008066"/>
    </source>
</evidence>
<feature type="compositionally biased region" description="Basic residues" evidence="9">
    <location>
        <begin position="28"/>
        <end position="58"/>
    </location>
</feature>
<comment type="subcellular location">
    <subcellularLocation>
        <location evidence="1">Vacuole membrane</location>
        <topology evidence="1">Multi-pass membrane protein</topology>
    </subcellularLocation>
</comment>
<dbReference type="GO" id="GO:0015194">
    <property type="term" value="F:L-serine transmembrane transporter activity"/>
    <property type="evidence" value="ECO:0007669"/>
    <property type="project" value="TreeGrafter"/>
</dbReference>
<gene>
    <name evidence="12" type="ORF">TCAP_06982</name>
</gene>
<dbReference type="EMBL" id="NRSZ01001157">
    <property type="protein sequence ID" value="PNY23081.1"/>
    <property type="molecule type" value="Genomic_DNA"/>
</dbReference>
<feature type="domain" description="Amino acid transporter transmembrane" evidence="11">
    <location>
        <begin position="166"/>
        <end position="564"/>
    </location>
</feature>
<dbReference type="InterPro" id="IPR013057">
    <property type="entry name" value="AA_transpt_TM"/>
</dbReference>
<dbReference type="GO" id="GO:0061459">
    <property type="term" value="F:L-arginine transmembrane transporter activity"/>
    <property type="evidence" value="ECO:0007669"/>
    <property type="project" value="TreeGrafter"/>
</dbReference>
<dbReference type="STRING" id="45235.A0A2K3Q6E6"/>
<comment type="similarity">
    <text evidence="2">Belongs to the amino acid/polyamine transporter 2 family.</text>
</comment>
<dbReference type="PANTHER" id="PTHR22950:SF678">
    <property type="entry name" value="VACUOLAR AMINO ACID TRANSPORTER 5-RELATED"/>
    <property type="match status" value="1"/>
</dbReference>
<keyword evidence="6" id="KW-0029">Amino-acid transport</keyword>
<keyword evidence="8 10" id="KW-0472">Membrane</keyword>
<evidence type="ECO:0000256" key="8">
    <source>
        <dbReference type="ARBA" id="ARBA00023136"/>
    </source>
</evidence>
<feature type="compositionally biased region" description="Polar residues" evidence="9">
    <location>
        <begin position="134"/>
        <end position="145"/>
    </location>
</feature>
<dbReference type="PANTHER" id="PTHR22950">
    <property type="entry name" value="AMINO ACID TRANSPORTER"/>
    <property type="match status" value="1"/>
</dbReference>
<protein>
    <recommendedName>
        <fullName evidence="11">Amino acid transporter transmembrane domain-containing protein</fullName>
    </recommendedName>
</protein>
<feature type="region of interest" description="Disordered" evidence="9">
    <location>
        <begin position="23"/>
        <end position="82"/>
    </location>
</feature>
<evidence type="ECO:0000313" key="13">
    <source>
        <dbReference type="Proteomes" id="UP000236621"/>
    </source>
</evidence>
<feature type="transmembrane region" description="Helical" evidence="10">
    <location>
        <begin position="389"/>
        <end position="415"/>
    </location>
</feature>
<keyword evidence="4" id="KW-0926">Vacuole</keyword>
<evidence type="ECO:0000256" key="6">
    <source>
        <dbReference type="ARBA" id="ARBA00022970"/>
    </source>
</evidence>
<accession>A0A2K3Q6E6</accession>
<evidence type="ECO:0000313" key="12">
    <source>
        <dbReference type="EMBL" id="PNY23081.1"/>
    </source>
</evidence>
<evidence type="ECO:0000256" key="1">
    <source>
        <dbReference type="ARBA" id="ARBA00004128"/>
    </source>
</evidence>
<feature type="region of interest" description="Disordered" evidence="9">
    <location>
        <begin position="134"/>
        <end position="166"/>
    </location>
</feature>
<feature type="transmembrane region" description="Helical" evidence="10">
    <location>
        <begin position="348"/>
        <end position="368"/>
    </location>
</feature>
<keyword evidence="13" id="KW-1185">Reference proteome</keyword>
<feature type="transmembrane region" description="Helical" evidence="10">
    <location>
        <begin position="527"/>
        <end position="549"/>
    </location>
</feature>
<feature type="transmembrane region" description="Helical" evidence="10">
    <location>
        <begin position="284"/>
        <end position="306"/>
    </location>
</feature>
<evidence type="ECO:0000256" key="9">
    <source>
        <dbReference type="SAM" id="MobiDB-lite"/>
    </source>
</evidence>
<evidence type="ECO:0000256" key="10">
    <source>
        <dbReference type="SAM" id="Phobius"/>
    </source>
</evidence>
<keyword evidence="5 10" id="KW-0812">Transmembrane</keyword>
<sequence length="647" mass="70011">MFSFVPNVDSSLYFQVVSSPQRLSRNVSRSHHNHHNHHHHHHRNPPPHARFSPRSRRPVHADYLPASPRYDGTTSAGAPTPDRTVLAAGRRWLCARHGCFAGYPTRDLGPDRGRTHRHGAARRSVALPPAMTTYSTITDGNNASSAGARDMSRSRRRGGKDGHGGQASTISSIVNLLNTIIGAGTLAMPSVMSHMGIMLGVVLILWSGVTAAFGLYLQSRCARYLDRGSSSFFALSQITYPSASVIFDLAIAIKCFGVGVSYMIIIGDLMPGVMLGFNDRAADIPYLVDRHFWITAFMLLVIPLSFLRRLDSLKYTSIVALVSIGYLIVLVIYHFAADPHADPEDIRVIQWAGAVETLSALPVVVFAYTCHQNMFSIINEIKDNSPPSMVGVVASSIGSAACIYVLVAITGYITFGNAIVGNIVSMYPTGVASTIGKAAIVILVLFSVPLQVHPCRASLDAVLKWRPNRSTSNGGRPGSPLLNASAAPRGDHGSAAPMSDTRFALLTTVILTLAYATALSVSSLDRVLAFVGSTGSTSISFILPGLFYYKIGDPESIHHQRLMKADDDIDDEATSDVEEAGGVLTRSASGAGGATPRTQWRWRKKWRWDLEHLDHGLVRKLALSLAIYGMVVMAVCLVMNIFFAVAH</sequence>
<dbReference type="Proteomes" id="UP000236621">
    <property type="component" value="Unassembled WGS sequence"/>
</dbReference>
<evidence type="ECO:0000259" key="11">
    <source>
        <dbReference type="Pfam" id="PF01490"/>
    </source>
</evidence>